<proteinExistence type="predicted"/>
<name>A0ABV4WR70_9CYAN</name>
<dbReference type="EMBL" id="JBHFNT010000212">
    <property type="protein sequence ID" value="MFB2837416.1"/>
    <property type="molecule type" value="Genomic_DNA"/>
</dbReference>
<evidence type="ECO:0000313" key="1">
    <source>
        <dbReference type="EMBL" id="MFB2837416.1"/>
    </source>
</evidence>
<accession>A0ABV4WR70</accession>
<gene>
    <name evidence="1" type="ORF">ACE1CA_23055</name>
</gene>
<dbReference type="GO" id="GO:0008168">
    <property type="term" value="F:methyltransferase activity"/>
    <property type="evidence" value="ECO:0007669"/>
    <property type="project" value="UniProtKB-KW"/>
</dbReference>
<sequence length="724" mass="84687">MSDDRGRAMTSFSLSDELLFRLEEPGAIESCCLQSAIGKKLPNALYVHISAIEKLDPLLRLHYDRFLSIVDRQIDQANIVKFHTNESKISFLFYPEFDTDPHPALHASIQVDLNDRSINYRNYSTADNPPILHRKETFVTEEYPNYAEFAELTHQEEILGLLDKTNFIGTLKAWQQCLDEKGIEIRNHRIFIITENGEEIDFKENNYQLQTTNYQLLFPQIQRHRAAMVRRDISRPVRLALEANIFHQDSTFFDYGCGYGGDVKRIAEQGFVSYGWDPYYFPYNHIIAADIVNIGYVINVIECQKERREALLKAWELTKQILIVSAQVLIDDERRGQVAYNDGFVTRRNTFQKYYQQEELKVYIDQVLEVDSIPIALGIYFVFRDPTQAEAFRASRCRSRLSTPRVKYIDKRFEDYQELLQPLMTFFTERGRLPLPGELPQEAEIKAEFGRINRAFQVILQATDQQEWEMITEKRYSDLLLYLALQNFNESPKLKDIPSVIQRDIKALFGSYRNAKKSAEGMLFSLGNLSIINKCCEASKIGSKRANALYVHVSALPELDYRLRIYEGCASRTIGRMDGATLIKFHTKQPKISYLFYPYFDTDPHPALHRSMHIDLRDLHVSYRDYADSIDPPLWHRKETVLTPDYPDYEKFAKLSQQEENWGLFDDLNSIRTLKGWQRCLDEHCAEIRNYRLYWQKNADPYRLKLAQAAKESRNRKSRGKDEL</sequence>
<dbReference type="GO" id="GO:0032259">
    <property type="term" value="P:methylation"/>
    <property type="evidence" value="ECO:0007669"/>
    <property type="project" value="UniProtKB-KW"/>
</dbReference>
<dbReference type="Proteomes" id="UP001576780">
    <property type="component" value="Unassembled WGS sequence"/>
</dbReference>
<protein>
    <submittedName>
        <fullName evidence="1">DNA phosphorothioation-associated putative methyltransferase</fullName>
    </submittedName>
</protein>
<comment type="caution">
    <text evidence="1">The sequence shown here is derived from an EMBL/GenBank/DDBJ whole genome shotgun (WGS) entry which is preliminary data.</text>
</comment>
<dbReference type="NCBIfam" id="TIGR04096">
    <property type="entry name" value="dnd_rel_methyl"/>
    <property type="match status" value="2"/>
</dbReference>
<dbReference type="InterPro" id="IPR024019">
    <property type="entry name" value="CHP04096"/>
</dbReference>
<organism evidence="1 2">
    <name type="scientific">Floridaenema evergladense BLCC-F167</name>
    <dbReference type="NCBI Taxonomy" id="3153639"/>
    <lineage>
        <taxon>Bacteria</taxon>
        <taxon>Bacillati</taxon>
        <taxon>Cyanobacteriota</taxon>
        <taxon>Cyanophyceae</taxon>
        <taxon>Oscillatoriophycideae</taxon>
        <taxon>Aerosakkonematales</taxon>
        <taxon>Aerosakkonemataceae</taxon>
        <taxon>Floridanema</taxon>
        <taxon>Floridanema evergladense</taxon>
    </lineage>
</organism>
<keyword evidence="2" id="KW-1185">Reference proteome</keyword>
<evidence type="ECO:0000313" key="2">
    <source>
        <dbReference type="Proteomes" id="UP001576780"/>
    </source>
</evidence>
<reference evidence="1 2" key="1">
    <citation type="submission" date="2024-09" db="EMBL/GenBank/DDBJ databases">
        <title>Floridaenema gen nov. (Aerosakkonemataceae, Aerosakkonematales ord. nov., Cyanobacteria) from benthic tropical and subtropical fresh waters, with the description of four new species.</title>
        <authorList>
            <person name="Moretto J.A."/>
            <person name="Berthold D.E."/>
            <person name="Lefler F.W."/>
            <person name="Huang I.-S."/>
            <person name="Laughinghouse H. IV."/>
        </authorList>
    </citation>
    <scope>NUCLEOTIDE SEQUENCE [LARGE SCALE GENOMIC DNA]</scope>
    <source>
        <strain evidence="1 2">BLCC-F167</strain>
    </source>
</reference>
<keyword evidence="1" id="KW-0489">Methyltransferase</keyword>
<keyword evidence="1" id="KW-0808">Transferase</keyword>